<dbReference type="EMBL" id="DVLP01000155">
    <property type="protein sequence ID" value="HIT74953.1"/>
    <property type="molecule type" value="Genomic_DNA"/>
</dbReference>
<feature type="domain" description="THAP4-like heme-binding" evidence="2">
    <location>
        <begin position="1"/>
        <end position="145"/>
    </location>
</feature>
<feature type="short sequence motif" description="GXWXGXG" evidence="1">
    <location>
        <begin position="3"/>
        <end position="9"/>
    </location>
</feature>
<dbReference type="CDD" id="cd07828">
    <property type="entry name" value="lipocalin_heme-bd-THAP4-like"/>
    <property type="match status" value="1"/>
</dbReference>
<protein>
    <recommendedName>
        <fullName evidence="1">Ferric nitrobindin-like protein</fullName>
    </recommendedName>
</protein>
<feature type="binding site" evidence="1">
    <location>
        <position position="106"/>
    </location>
    <ligand>
        <name>heme b</name>
        <dbReference type="ChEBI" id="CHEBI:60344"/>
    </ligand>
</feature>
<dbReference type="Gene3D" id="2.40.128.20">
    <property type="match status" value="1"/>
</dbReference>
<evidence type="ECO:0000313" key="4">
    <source>
        <dbReference type="Proteomes" id="UP000886842"/>
    </source>
</evidence>
<reference evidence="3" key="2">
    <citation type="journal article" date="2021" name="PeerJ">
        <title>Extensive microbial diversity within the chicken gut microbiome revealed by metagenomics and culture.</title>
        <authorList>
            <person name="Gilroy R."/>
            <person name="Ravi A."/>
            <person name="Getino M."/>
            <person name="Pursley I."/>
            <person name="Horton D.L."/>
            <person name="Alikhan N.F."/>
            <person name="Baker D."/>
            <person name="Gharbi K."/>
            <person name="Hall N."/>
            <person name="Watson M."/>
            <person name="Adriaenssens E.M."/>
            <person name="Foster-Nyarko E."/>
            <person name="Jarju S."/>
            <person name="Secka A."/>
            <person name="Antonio M."/>
            <person name="Oren A."/>
            <person name="Chaudhuri R.R."/>
            <person name="La Ragione R."/>
            <person name="Hildebrand F."/>
            <person name="Pallen M.J."/>
        </authorList>
    </citation>
    <scope>NUCLEOTIDE SEQUENCE</scope>
    <source>
        <strain evidence="3">ChiGjej1B1-24693</strain>
    </source>
</reference>
<dbReference type="PANTHER" id="PTHR15854:SF4">
    <property type="entry name" value="PEROXYNITRITE ISOMERASE THAP4"/>
    <property type="match status" value="1"/>
</dbReference>
<evidence type="ECO:0000259" key="2">
    <source>
        <dbReference type="Pfam" id="PF08768"/>
    </source>
</evidence>
<dbReference type="InterPro" id="IPR022939">
    <property type="entry name" value="Nb(III)_bact/plant"/>
</dbReference>
<dbReference type="InterPro" id="IPR045165">
    <property type="entry name" value="Nitrobindin"/>
</dbReference>
<dbReference type="HAMAP" id="MF_01297">
    <property type="entry name" value="nitrobindin"/>
    <property type="match status" value="1"/>
</dbReference>
<organism evidence="3 4">
    <name type="scientific">Candidatus Avipropionibacterium avicola</name>
    <dbReference type="NCBI Taxonomy" id="2840701"/>
    <lineage>
        <taxon>Bacteria</taxon>
        <taxon>Bacillati</taxon>
        <taxon>Actinomycetota</taxon>
        <taxon>Actinomycetes</taxon>
        <taxon>Propionibacteriales</taxon>
        <taxon>Propionibacteriaceae</taxon>
        <taxon>Propionibacteriaceae incertae sedis</taxon>
        <taxon>Candidatus Avipropionibacterium</taxon>
    </lineage>
</organism>
<dbReference type="InterPro" id="IPR012674">
    <property type="entry name" value="Calycin"/>
</dbReference>
<dbReference type="Proteomes" id="UP000886842">
    <property type="component" value="Unassembled WGS sequence"/>
</dbReference>
<accession>A0A9D1GXU9</accession>
<reference evidence="3" key="1">
    <citation type="submission" date="2020-10" db="EMBL/GenBank/DDBJ databases">
        <authorList>
            <person name="Gilroy R."/>
        </authorList>
    </citation>
    <scope>NUCLEOTIDE SEQUENCE</scope>
    <source>
        <strain evidence="3">ChiGjej1B1-24693</strain>
    </source>
</reference>
<dbReference type="Pfam" id="PF08768">
    <property type="entry name" value="THAP4_heme-bd"/>
    <property type="match status" value="1"/>
</dbReference>
<dbReference type="SUPFAM" id="SSF50814">
    <property type="entry name" value="Lipocalins"/>
    <property type="match status" value="1"/>
</dbReference>
<dbReference type="PANTHER" id="PTHR15854">
    <property type="entry name" value="THAP4 PROTEIN"/>
    <property type="match status" value="1"/>
</dbReference>
<comment type="similarity">
    <text evidence="1">Belongs to the nitrobindin family.</text>
</comment>
<evidence type="ECO:0000256" key="1">
    <source>
        <dbReference type="HAMAP-Rule" id="MF_01297"/>
    </source>
</evidence>
<comment type="caution">
    <text evidence="1">Lacks the conserved His residue that binds heme iron in the nitrobindin family.</text>
</comment>
<proteinExistence type="inferred from homology"/>
<dbReference type="AlphaFoldDB" id="A0A9D1GXU9"/>
<sequence length="148" mass="16348">MIGRWEGVGRATWPGEDDIEFGQQIDIAHNGGDYLHYLSQTFLIDDDGKANEPLDMETGFWRPQTDGQVEVVMCHPSGVAEIWYGSVTGAKIELATDAVARTSTAKPYTAGQRLYGQVEGDLLWTFDKAEGDQALQSYMWGKLSRATA</sequence>
<comment type="caution">
    <text evidence="1">Lacks conserved residue(s) required for the propagation of feature annotation.</text>
</comment>
<gene>
    <name evidence="3" type="ORF">IAA98_05150</name>
</gene>
<evidence type="ECO:0000313" key="3">
    <source>
        <dbReference type="EMBL" id="HIT74953.1"/>
    </source>
</evidence>
<comment type="caution">
    <text evidence="3">The sequence shown here is derived from an EMBL/GenBank/DDBJ whole genome shotgun (WGS) entry which is preliminary data.</text>
</comment>
<name>A0A9D1GXU9_9ACTN</name>
<dbReference type="InterPro" id="IPR014878">
    <property type="entry name" value="THAP4-like_heme-bd"/>
</dbReference>